<dbReference type="Proteomes" id="UP000253919">
    <property type="component" value="Unassembled WGS sequence"/>
</dbReference>
<proteinExistence type="predicted"/>
<dbReference type="AlphaFoldDB" id="A0A369QKF7"/>
<dbReference type="RefSeq" id="WP_115374416.1">
    <property type="nucleotide sequence ID" value="NZ_QASA01000001.1"/>
</dbReference>
<dbReference type="Gene3D" id="3.40.50.1110">
    <property type="entry name" value="SGNH hydrolase"/>
    <property type="match status" value="1"/>
</dbReference>
<keyword evidence="2" id="KW-1185">Reference proteome</keyword>
<gene>
    <name evidence="1" type="ORF">AHMF7616_04033</name>
</gene>
<dbReference type="EMBL" id="QASA01000001">
    <property type="protein sequence ID" value="RDC65403.1"/>
    <property type="molecule type" value="Genomic_DNA"/>
</dbReference>
<sequence>MKKLFLNLFTLLVLLYGFFWILDEVFTRVYKKGEYTKTQWIYKMEGQQFDYAIHGSSRGYTTIDVGDINKATHLKGINLSVDGAYIADQYLTLKLFLEHGNKINHLYLQVDPVSSGTEKINSTTIPKFFPYIKEKEVFNHFKQFGYIWYVYRYVPFYRYAEYNTIWGIHQFLNDSFQLFPKEYDKYGGRFYPVSNYKRSYKKQQAYEFDLTNNYKYLNKVIALCKSKNVKLTLFTAPYSNVAVTEKYKQNVEAFKQMMSRKGVDYINYATIYNNELNMFYDEVHLNKKGVKTFTLEVKENLIEPSFKTVESAFVNRR</sequence>
<evidence type="ECO:0000313" key="2">
    <source>
        <dbReference type="Proteomes" id="UP000253919"/>
    </source>
</evidence>
<dbReference type="GO" id="GO:0016788">
    <property type="term" value="F:hydrolase activity, acting on ester bonds"/>
    <property type="evidence" value="ECO:0007669"/>
    <property type="project" value="UniProtKB-ARBA"/>
</dbReference>
<dbReference type="SUPFAM" id="SSF52266">
    <property type="entry name" value="SGNH hydrolase"/>
    <property type="match status" value="1"/>
</dbReference>
<evidence type="ECO:0000313" key="1">
    <source>
        <dbReference type="EMBL" id="RDC65403.1"/>
    </source>
</evidence>
<name>A0A369QKF7_9BACT</name>
<comment type="caution">
    <text evidence="1">The sequence shown here is derived from an EMBL/GenBank/DDBJ whole genome shotgun (WGS) entry which is preliminary data.</text>
</comment>
<reference evidence="1 2" key="1">
    <citation type="submission" date="2018-04" db="EMBL/GenBank/DDBJ databases">
        <title>Adhaeribacter sp. HMF7616 genome sequencing and assembly.</title>
        <authorList>
            <person name="Kang H."/>
            <person name="Kang J."/>
            <person name="Cha I."/>
            <person name="Kim H."/>
            <person name="Joh K."/>
        </authorList>
    </citation>
    <scope>NUCLEOTIDE SEQUENCE [LARGE SCALE GENOMIC DNA]</scope>
    <source>
        <strain evidence="1 2">HMF7616</strain>
    </source>
</reference>
<dbReference type="OrthoDB" id="835079at2"/>
<accession>A0A369QKF7</accession>
<dbReference type="InterPro" id="IPR036514">
    <property type="entry name" value="SGNH_hydro_sf"/>
</dbReference>
<protein>
    <submittedName>
        <fullName evidence="1">Uncharacterized protein</fullName>
    </submittedName>
</protein>
<organism evidence="1 2">
    <name type="scientific">Adhaeribacter pallidiroseus</name>
    <dbReference type="NCBI Taxonomy" id="2072847"/>
    <lineage>
        <taxon>Bacteria</taxon>
        <taxon>Pseudomonadati</taxon>
        <taxon>Bacteroidota</taxon>
        <taxon>Cytophagia</taxon>
        <taxon>Cytophagales</taxon>
        <taxon>Hymenobacteraceae</taxon>
        <taxon>Adhaeribacter</taxon>
    </lineage>
</organism>